<dbReference type="InterPro" id="IPR002401">
    <property type="entry name" value="Cyt_P450_E_grp-I"/>
</dbReference>
<evidence type="ECO:0000256" key="11">
    <source>
        <dbReference type="ARBA" id="ARBA00023004"/>
    </source>
</evidence>
<keyword evidence="18" id="KW-1185">Reference proteome</keyword>
<sequence>MAVFATILLAFVILLILYLYEFAKARPKNFPPGPPRIPILGTYWALLKEDYNFSHKSTQILAERYNTDVLGIFLGSFPTVVAHGYDVCKEVLTREEFFGRNDTILNRGRSLGELMGIFFVDGPYWKEQRRFSLRHLRDYGFGRRFASTEEQMEKEVRDLIDLFASEPKPQDKDICRKKGQLLMPDVFYAPALNSILYMLVGRRFDNKELREIARSTMKFARGIDATGGAVTFAPWLRYIAPDFFGYTPFIEENKKFMIFMQKQLDEHKLNFTDDHHADLVDIYLSKIEELKRENETDTTFSEKQLLWVLIDYMFPAPVTIGHTLNYLWVHLLNYPEVQEKIQEEIDRVVGRSRLPNLDDRKDLPYTEAVIREILRKTPINPFGIPRRCTEDTYLRGYFIPKDTVIIANIWSACQDVKKWKDPENFRPERFLDRYGNLLKKDYTIGFGAGKRLCAGETFARQTMFLLASGLLQNFTFKPADKMPDINERIWGILLGAPDLWVEAISR</sequence>
<proteinExistence type="inferred from homology"/>
<keyword evidence="8" id="KW-0256">Endoplasmic reticulum</keyword>
<dbReference type="Proteomes" id="UP000801492">
    <property type="component" value="Unassembled WGS sequence"/>
</dbReference>
<keyword evidence="13" id="KW-0472">Membrane</keyword>
<evidence type="ECO:0000313" key="17">
    <source>
        <dbReference type="EMBL" id="KAF2881535.1"/>
    </source>
</evidence>
<keyword evidence="12 15" id="KW-0503">Monooxygenase</keyword>
<dbReference type="Pfam" id="PF00067">
    <property type="entry name" value="p450"/>
    <property type="match status" value="1"/>
</dbReference>
<feature type="chain" id="PRO_5035481463" description="Cytochrome P450" evidence="16">
    <location>
        <begin position="26"/>
        <end position="506"/>
    </location>
</feature>
<dbReference type="SUPFAM" id="SSF48264">
    <property type="entry name" value="Cytochrome P450"/>
    <property type="match status" value="1"/>
</dbReference>
<organism evidence="17 18">
    <name type="scientific">Ignelater luminosus</name>
    <name type="common">Cucubano</name>
    <name type="synonym">Pyrophorus luminosus</name>
    <dbReference type="NCBI Taxonomy" id="2038154"/>
    <lineage>
        <taxon>Eukaryota</taxon>
        <taxon>Metazoa</taxon>
        <taxon>Ecdysozoa</taxon>
        <taxon>Arthropoda</taxon>
        <taxon>Hexapoda</taxon>
        <taxon>Insecta</taxon>
        <taxon>Pterygota</taxon>
        <taxon>Neoptera</taxon>
        <taxon>Endopterygota</taxon>
        <taxon>Coleoptera</taxon>
        <taxon>Polyphaga</taxon>
        <taxon>Elateriformia</taxon>
        <taxon>Elateroidea</taxon>
        <taxon>Elateridae</taxon>
        <taxon>Agrypninae</taxon>
        <taxon>Pyrophorini</taxon>
        <taxon>Ignelater</taxon>
    </lineage>
</organism>
<dbReference type="PRINTS" id="PR00463">
    <property type="entry name" value="EP450I"/>
</dbReference>
<evidence type="ECO:0000256" key="2">
    <source>
        <dbReference type="ARBA" id="ARBA00003690"/>
    </source>
</evidence>
<dbReference type="PANTHER" id="PTHR24300">
    <property type="entry name" value="CYTOCHROME P450 508A4-RELATED"/>
    <property type="match status" value="1"/>
</dbReference>
<evidence type="ECO:0000256" key="13">
    <source>
        <dbReference type="ARBA" id="ARBA00023136"/>
    </source>
</evidence>
<evidence type="ECO:0000256" key="16">
    <source>
        <dbReference type="SAM" id="SignalP"/>
    </source>
</evidence>
<dbReference type="FunFam" id="1.10.630.10:FF:000238">
    <property type="entry name" value="Cytochrome P450 2A6"/>
    <property type="match status" value="1"/>
</dbReference>
<evidence type="ECO:0000256" key="1">
    <source>
        <dbReference type="ARBA" id="ARBA00001971"/>
    </source>
</evidence>
<comment type="cofactor">
    <cofactor evidence="1 14">
        <name>heme</name>
        <dbReference type="ChEBI" id="CHEBI:30413"/>
    </cofactor>
</comment>
<evidence type="ECO:0000313" key="18">
    <source>
        <dbReference type="Proteomes" id="UP000801492"/>
    </source>
</evidence>
<dbReference type="GO" id="GO:0005506">
    <property type="term" value="F:iron ion binding"/>
    <property type="evidence" value="ECO:0007669"/>
    <property type="project" value="InterPro"/>
</dbReference>
<dbReference type="AlphaFoldDB" id="A0A8K0FWI4"/>
<comment type="subcellular location">
    <subcellularLocation>
        <location evidence="4">Endoplasmic reticulum membrane</location>
        <topology evidence="4">Peripheral membrane protein</topology>
    </subcellularLocation>
    <subcellularLocation>
        <location evidence="3">Microsome membrane</location>
        <topology evidence="3">Peripheral membrane protein</topology>
    </subcellularLocation>
</comment>
<keyword evidence="7 14" id="KW-0479">Metal-binding</keyword>
<evidence type="ECO:0000256" key="3">
    <source>
        <dbReference type="ARBA" id="ARBA00004174"/>
    </source>
</evidence>
<dbReference type="GO" id="GO:0020037">
    <property type="term" value="F:heme binding"/>
    <property type="evidence" value="ECO:0007669"/>
    <property type="project" value="InterPro"/>
</dbReference>
<keyword evidence="10 15" id="KW-0560">Oxidoreductase</keyword>
<evidence type="ECO:0000256" key="8">
    <source>
        <dbReference type="ARBA" id="ARBA00022824"/>
    </source>
</evidence>
<evidence type="ECO:0000256" key="5">
    <source>
        <dbReference type="ARBA" id="ARBA00010617"/>
    </source>
</evidence>
<dbReference type="OrthoDB" id="1103324at2759"/>
<name>A0A8K0FWI4_IGNLU</name>
<keyword evidence="6 14" id="KW-0349">Heme</keyword>
<gene>
    <name evidence="17" type="ORF">ILUMI_24638</name>
</gene>
<comment type="function">
    <text evidence="2">May be involved in the metabolism of insect hormones and in the breakdown of synthetic insecticides.</text>
</comment>
<evidence type="ECO:0000256" key="4">
    <source>
        <dbReference type="ARBA" id="ARBA00004406"/>
    </source>
</evidence>
<evidence type="ECO:0000256" key="14">
    <source>
        <dbReference type="PIRSR" id="PIRSR602401-1"/>
    </source>
</evidence>
<comment type="caution">
    <text evidence="17">The sequence shown here is derived from an EMBL/GenBank/DDBJ whole genome shotgun (WGS) entry which is preliminary data.</text>
</comment>
<dbReference type="InterPro" id="IPR001128">
    <property type="entry name" value="Cyt_P450"/>
</dbReference>
<evidence type="ECO:0000256" key="6">
    <source>
        <dbReference type="ARBA" id="ARBA00022617"/>
    </source>
</evidence>
<evidence type="ECO:0000256" key="15">
    <source>
        <dbReference type="RuleBase" id="RU000461"/>
    </source>
</evidence>
<dbReference type="InterPro" id="IPR036396">
    <property type="entry name" value="Cyt_P450_sf"/>
</dbReference>
<evidence type="ECO:0000256" key="12">
    <source>
        <dbReference type="ARBA" id="ARBA00023033"/>
    </source>
</evidence>
<dbReference type="PROSITE" id="PS00086">
    <property type="entry name" value="CYTOCHROME_P450"/>
    <property type="match status" value="1"/>
</dbReference>
<feature type="binding site" description="axial binding residue" evidence="14">
    <location>
        <position position="453"/>
    </location>
    <ligand>
        <name>heme</name>
        <dbReference type="ChEBI" id="CHEBI:30413"/>
    </ligand>
    <ligandPart>
        <name>Fe</name>
        <dbReference type="ChEBI" id="CHEBI:18248"/>
    </ligandPart>
</feature>
<evidence type="ECO:0000256" key="7">
    <source>
        <dbReference type="ARBA" id="ARBA00022723"/>
    </source>
</evidence>
<dbReference type="PANTHER" id="PTHR24300:SF376">
    <property type="entry name" value="CYTOCHROME P450 15A1"/>
    <property type="match status" value="1"/>
</dbReference>
<evidence type="ECO:0000256" key="9">
    <source>
        <dbReference type="ARBA" id="ARBA00022848"/>
    </source>
</evidence>
<comment type="similarity">
    <text evidence="5 15">Belongs to the cytochrome P450 family.</text>
</comment>
<accession>A0A8K0FWI4</accession>
<evidence type="ECO:0000256" key="10">
    <source>
        <dbReference type="ARBA" id="ARBA00023002"/>
    </source>
</evidence>
<reference evidence="17" key="1">
    <citation type="submission" date="2019-08" db="EMBL/GenBank/DDBJ databases">
        <title>The genome of the North American firefly Photinus pyralis.</title>
        <authorList>
            <consortium name="Photinus pyralis genome working group"/>
            <person name="Fallon T.R."/>
            <person name="Sander Lower S.E."/>
            <person name="Weng J.-K."/>
        </authorList>
    </citation>
    <scope>NUCLEOTIDE SEQUENCE</scope>
    <source>
        <strain evidence="17">TRF0915ILg1</strain>
        <tissue evidence="17">Whole body</tissue>
    </source>
</reference>
<dbReference type="InterPro" id="IPR017972">
    <property type="entry name" value="Cyt_P450_CS"/>
</dbReference>
<dbReference type="Gene3D" id="1.10.630.10">
    <property type="entry name" value="Cytochrome P450"/>
    <property type="match status" value="1"/>
</dbReference>
<protein>
    <recommendedName>
        <fullName evidence="19">Cytochrome P450</fullName>
    </recommendedName>
</protein>
<keyword evidence="9" id="KW-0492">Microsome</keyword>
<dbReference type="GO" id="GO:0006805">
    <property type="term" value="P:xenobiotic metabolic process"/>
    <property type="evidence" value="ECO:0007669"/>
    <property type="project" value="TreeGrafter"/>
</dbReference>
<evidence type="ECO:0008006" key="19">
    <source>
        <dbReference type="Google" id="ProtNLM"/>
    </source>
</evidence>
<keyword evidence="11 14" id="KW-0408">Iron</keyword>
<dbReference type="GO" id="GO:0005789">
    <property type="term" value="C:endoplasmic reticulum membrane"/>
    <property type="evidence" value="ECO:0007669"/>
    <property type="project" value="UniProtKB-SubCell"/>
</dbReference>
<keyword evidence="16" id="KW-0732">Signal</keyword>
<dbReference type="InterPro" id="IPR050182">
    <property type="entry name" value="Cytochrome_P450_fam2"/>
</dbReference>
<feature type="signal peptide" evidence="16">
    <location>
        <begin position="1"/>
        <end position="25"/>
    </location>
</feature>
<dbReference type="PRINTS" id="PR00385">
    <property type="entry name" value="P450"/>
</dbReference>
<dbReference type="GO" id="GO:0008395">
    <property type="term" value="F:steroid hydroxylase activity"/>
    <property type="evidence" value="ECO:0007669"/>
    <property type="project" value="TreeGrafter"/>
</dbReference>
<dbReference type="GO" id="GO:0006082">
    <property type="term" value="P:organic acid metabolic process"/>
    <property type="evidence" value="ECO:0007669"/>
    <property type="project" value="TreeGrafter"/>
</dbReference>
<dbReference type="GO" id="GO:0016712">
    <property type="term" value="F:oxidoreductase activity, acting on paired donors, with incorporation or reduction of molecular oxygen, reduced flavin or flavoprotein as one donor, and incorporation of one atom of oxygen"/>
    <property type="evidence" value="ECO:0007669"/>
    <property type="project" value="TreeGrafter"/>
</dbReference>
<dbReference type="EMBL" id="VTPC01090728">
    <property type="protein sequence ID" value="KAF2881535.1"/>
    <property type="molecule type" value="Genomic_DNA"/>
</dbReference>